<keyword evidence="1" id="KW-0472">Membrane</keyword>
<dbReference type="Pfam" id="PF25949">
    <property type="entry name" value="DUF7987"/>
    <property type="match status" value="1"/>
</dbReference>
<dbReference type="AlphaFoldDB" id="A0ABD5RIB9"/>
<feature type="transmembrane region" description="Helical" evidence="1">
    <location>
        <begin position="40"/>
        <end position="56"/>
    </location>
</feature>
<comment type="caution">
    <text evidence="2">The sequence shown here is derived from an EMBL/GenBank/DDBJ whole genome shotgun (WGS) entry which is preliminary data.</text>
</comment>
<keyword evidence="1" id="KW-1133">Transmembrane helix</keyword>
<proteinExistence type="predicted"/>
<name>A0ABD5RIB9_9EURY</name>
<dbReference type="InterPro" id="IPR058293">
    <property type="entry name" value="DUF7987"/>
</dbReference>
<dbReference type="EMBL" id="JBHSQH010000001">
    <property type="protein sequence ID" value="MFC5970103.1"/>
    <property type="molecule type" value="Genomic_DNA"/>
</dbReference>
<keyword evidence="3" id="KW-1185">Reference proteome</keyword>
<gene>
    <name evidence="2" type="ORF">ACFPYI_02050</name>
</gene>
<dbReference type="Proteomes" id="UP001596099">
    <property type="component" value="Unassembled WGS sequence"/>
</dbReference>
<organism evidence="2 3">
    <name type="scientific">Halomarina salina</name>
    <dbReference type="NCBI Taxonomy" id="1872699"/>
    <lineage>
        <taxon>Archaea</taxon>
        <taxon>Methanobacteriati</taxon>
        <taxon>Methanobacteriota</taxon>
        <taxon>Stenosarchaea group</taxon>
        <taxon>Halobacteria</taxon>
        <taxon>Halobacteriales</taxon>
        <taxon>Natronomonadaceae</taxon>
        <taxon>Halomarina</taxon>
    </lineage>
</organism>
<accession>A0ABD5RIB9</accession>
<evidence type="ECO:0000313" key="2">
    <source>
        <dbReference type="EMBL" id="MFC5970103.1"/>
    </source>
</evidence>
<feature type="transmembrane region" description="Helical" evidence="1">
    <location>
        <begin position="12"/>
        <end position="28"/>
    </location>
</feature>
<keyword evidence="1" id="KW-0812">Transmembrane</keyword>
<dbReference type="RefSeq" id="WP_247418769.1">
    <property type="nucleotide sequence ID" value="NZ_JALLGW010000002.1"/>
</dbReference>
<reference evidence="2 3" key="1">
    <citation type="journal article" date="2019" name="Int. J. Syst. Evol. Microbiol.">
        <title>The Global Catalogue of Microorganisms (GCM) 10K type strain sequencing project: providing services to taxonomists for standard genome sequencing and annotation.</title>
        <authorList>
            <consortium name="The Broad Institute Genomics Platform"/>
            <consortium name="The Broad Institute Genome Sequencing Center for Infectious Disease"/>
            <person name="Wu L."/>
            <person name="Ma J."/>
        </authorList>
    </citation>
    <scope>NUCLEOTIDE SEQUENCE [LARGE SCALE GENOMIC DNA]</scope>
    <source>
        <strain evidence="2 3">CGMCC 1.12543</strain>
    </source>
</reference>
<evidence type="ECO:0000256" key="1">
    <source>
        <dbReference type="SAM" id="Phobius"/>
    </source>
</evidence>
<sequence length="64" mass="6959">MARDPLLSTETKITLVFMAVGLTAWYLAGEFGDSSELEFVALFGLGIVAPTFVNEARRHIGDGR</sequence>
<protein>
    <submittedName>
        <fullName evidence="2">Uncharacterized protein</fullName>
    </submittedName>
</protein>
<evidence type="ECO:0000313" key="3">
    <source>
        <dbReference type="Proteomes" id="UP001596099"/>
    </source>
</evidence>